<dbReference type="InterPro" id="IPR036736">
    <property type="entry name" value="ACP-like_sf"/>
</dbReference>
<keyword evidence="2" id="KW-0597">Phosphoprotein</keyword>
<dbReference type="Gene3D" id="1.10.1200.10">
    <property type="entry name" value="ACP-like"/>
    <property type="match status" value="1"/>
</dbReference>
<feature type="domain" description="Carrier" evidence="3">
    <location>
        <begin position="9"/>
        <end position="71"/>
    </location>
</feature>
<evidence type="ECO:0000256" key="1">
    <source>
        <dbReference type="ARBA" id="ARBA00022450"/>
    </source>
</evidence>
<dbReference type="InterPro" id="IPR006162">
    <property type="entry name" value="Ppantetheine_attach_site"/>
</dbReference>
<comment type="caution">
    <text evidence="4">The sequence shown here is derived from an EMBL/GenBank/DDBJ whole genome shotgun (WGS) entry which is preliminary data.</text>
</comment>
<dbReference type="STRING" id="1678637.AC230_04555"/>
<dbReference type="AlphaFoldDB" id="A0A0K9XMD1"/>
<gene>
    <name evidence="4" type="ORF">AC230_04555</name>
</gene>
<name>A0A0K9XMD1_9ACTN</name>
<keyword evidence="1" id="KW-0596">Phosphopantetheine</keyword>
<proteinExistence type="predicted"/>
<dbReference type="SUPFAM" id="SSF47336">
    <property type="entry name" value="ACP-like"/>
    <property type="match status" value="1"/>
</dbReference>
<accession>A0A0K9XMD1</accession>
<dbReference type="PROSITE" id="PS00012">
    <property type="entry name" value="PHOSPHOPANTETHEINE"/>
    <property type="match status" value="1"/>
</dbReference>
<keyword evidence="5" id="KW-1185">Reference proteome</keyword>
<dbReference type="PATRIC" id="fig|1678637.3.peg.995"/>
<evidence type="ECO:0000256" key="2">
    <source>
        <dbReference type="ARBA" id="ARBA00022553"/>
    </source>
</evidence>
<dbReference type="Proteomes" id="UP000037288">
    <property type="component" value="Unassembled WGS sequence"/>
</dbReference>
<evidence type="ECO:0000259" key="3">
    <source>
        <dbReference type="Pfam" id="PF00550"/>
    </source>
</evidence>
<dbReference type="OrthoDB" id="3192863at2"/>
<protein>
    <recommendedName>
        <fullName evidence="3">Carrier domain-containing protein</fullName>
    </recommendedName>
</protein>
<sequence>MPTHLHPLLIRTLTQDLGVPEGLLHAEATLEDLGLDSLALAELAVIVEDRTGRSVADLTERSTLAQVSERLADLGQGGPEPGA</sequence>
<reference evidence="5" key="1">
    <citation type="submission" date="2015-07" db="EMBL/GenBank/DDBJ databases">
        <title>Draft genome sequence of Streptomyces sp. CMAA 1322, a bacterium isolated from Caatinga biome, from dry forest semiarid of Brazil.</title>
        <authorList>
            <person name="Santos S.N."/>
            <person name="Gacesa R."/>
            <person name="Taketani R.G."/>
            <person name="Long P.F."/>
            <person name="Melo I.S."/>
        </authorList>
    </citation>
    <scope>NUCLEOTIDE SEQUENCE [LARGE SCALE GENOMIC DNA]</scope>
    <source>
        <strain evidence="5">CMAA 1322</strain>
    </source>
</reference>
<dbReference type="InterPro" id="IPR009081">
    <property type="entry name" value="PP-bd_ACP"/>
</dbReference>
<evidence type="ECO:0000313" key="5">
    <source>
        <dbReference type="Proteomes" id="UP000037288"/>
    </source>
</evidence>
<organism evidence="4 5">
    <name type="scientific">Streptomyces caatingaensis</name>
    <dbReference type="NCBI Taxonomy" id="1678637"/>
    <lineage>
        <taxon>Bacteria</taxon>
        <taxon>Bacillati</taxon>
        <taxon>Actinomycetota</taxon>
        <taxon>Actinomycetes</taxon>
        <taxon>Kitasatosporales</taxon>
        <taxon>Streptomycetaceae</taxon>
        <taxon>Streptomyces</taxon>
    </lineage>
</organism>
<dbReference type="EMBL" id="LFXA01000002">
    <property type="protein sequence ID" value="KNB53862.1"/>
    <property type="molecule type" value="Genomic_DNA"/>
</dbReference>
<evidence type="ECO:0000313" key="4">
    <source>
        <dbReference type="EMBL" id="KNB53862.1"/>
    </source>
</evidence>
<dbReference type="Pfam" id="PF00550">
    <property type="entry name" value="PP-binding"/>
    <property type="match status" value="1"/>
</dbReference>
<dbReference type="RefSeq" id="WP_049714595.1">
    <property type="nucleotide sequence ID" value="NZ_LFXA01000002.1"/>
</dbReference>